<proteinExistence type="predicted"/>
<gene>
    <name evidence="3" type="ORF">CSSPJE1EN2_LOCUS5095</name>
</gene>
<keyword evidence="4" id="KW-1185">Reference proteome</keyword>
<evidence type="ECO:0000256" key="2">
    <source>
        <dbReference type="SAM" id="SignalP"/>
    </source>
</evidence>
<accession>A0ABP1AHT9</accession>
<protein>
    <recommendedName>
        <fullName evidence="5">Secreted protein</fullName>
    </recommendedName>
</protein>
<feature type="compositionally biased region" description="Basic and acidic residues" evidence="1">
    <location>
        <begin position="74"/>
        <end position="84"/>
    </location>
</feature>
<dbReference type="EMBL" id="OZ023713">
    <property type="protein sequence ID" value="CAK9862100.1"/>
    <property type="molecule type" value="Genomic_DNA"/>
</dbReference>
<evidence type="ECO:0000313" key="4">
    <source>
        <dbReference type="Proteomes" id="UP001497522"/>
    </source>
</evidence>
<name>A0ABP1AHT9_9BRYO</name>
<feature type="signal peptide" evidence="2">
    <location>
        <begin position="1"/>
        <end position="18"/>
    </location>
</feature>
<keyword evidence="2" id="KW-0732">Signal</keyword>
<evidence type="ECO:0000313" key="3">
    <source>
        <dbReference type="EMBL" id="CAK9862100.1"/>
    </source>
</evidence>
<feature type="region of interest" description="Disordered" evidence="1">
    <location>
        <begin position="33"/>
        <end position="84"/>
    </location>
</feature>
<evidence type="ECO:0000256" key="1">
    <source>
        <dbReference type="SAM" id="MobiDB-lite"/>
    </source>
</evidence>
<evidence type="ECO:0008006" key="5">
    <source>
        <dbReference type="Google" id="ProtNLM"/>
    </source>
</evidence>
<sequence>MRKLHFSWIISLFLPSNGVTKLTLRRAPLIRKATRSKLLQRRRDRQQPKRGGGGNPQAGTSKLELPGTMESSAMEDRGDHPRSEAIAKVLRNSSRKL</sequence>
<feature type="chain" id="PRO_5047397196" description="Secreted protein" evidence="2">
    <location>
        <begin position="19"/>
        <end position="97"/>
    </location>
</feature>
<dbReference type="Proteomes" id="UP001497522">
    <property type="component" value="Chromosome 12"/>
</dbReference>
<reference evidence="3" key="1">
    <citation type="submission" date="2024-03" db="EMBL/GenBank/DDBJ databases">
        <authorList>
            <consortium name="ELIXIR-Norway"/>
            <consortium name="Elixir Norway"/>
        </authorList>
    </citation>
    <scope>NUCLEOTIDE SEQUENCE</scope>
</reference>
<organism evidence="3 4">
    <name type="scientific">Sphagnum jensenii</name>
    <dbReference type="NCBI Taxonomy" id="128206"/>
    <lineage>
        <taxon>Eukaryota</taxon>
        <taxon>Viridiplantae</taxon>
        <taxon>Streptophyta</taxon>
        <taxon>Embryophyta</taxon>
        <taxon>Bryophyta</taxon>
        <taxon>Sphagnophytina</taxon>
        <taxon>Sphagnopsida</taxon>
        <taxon>Sphagnales</taxon>
        <taxon>Sphagnaceae</taxon>
        <taxon>Sphagnum</taxon>
    </lineage>
</organism>
<feature type="compositionally biased region" description="Basic residues" evidence="1">
    <location>
        <begin position="33"/>
        <end position="44"/>
    </location>
</feature>